<keyword evidence="1" id="KW-0880">Kelch repeat</keyword>
<dbReference type="InterPro" id="IPR015915">
    <property type="entry name" value="Kelch-typ_b-propeller"/>
</dbReference>
<feature type="region of interest" description="Disordered" evidence="3">
    <location>
        <begin position="537"/>
        <end position="569"/>
    </location>
</feature>
<keyword evidence="2" id="KW-0677">Repeat</keyword>
<proteinExistence type="predicted"/>
<keyword evidence="6" id="KW-1185">Reference proteome</keyword>
<dbReference type="Gene3D" id="1.25.40.420">
    <property type="match status" value="1"/>
</dbReference>
<reference evidence="6" key="2">
    <citation type="journal article" date="2016" name="Sci. Rep.">
        <title>Dictyocaulus viviparus genome, variome and transcriptome elucidate lungworm biology and support future intervention.</title>
        <authorList>
            <person name="McNulty S.N."/>
            <person name="Strube C."/>
            <person name="Rosa B.A."/>
            <person name="Martin J.C."/>
            <person name="Tyagi R."/>
            <person name="Choi Y.J."/>
            <person name="Wang Q."/>
            <person name="Hallsworth Pepin K."/>
            <person name="Zhang X."/>
            <person name="Ozersky P."/>
            <person name="Wilson R.K."/>
            <person name="Sternberg P.W."/>
            <person name="Gasser R.B."/>
            <person name="Mitreva M."/>
        </authorList>
    </citation>
    <scope>NUCLEOTIDE SEQUENCE [LARGE SCALE GENOMIC DNA]</scope>
    <source>
        <strain evidence="6">HannoverDv2000</strain>
    </source>
</reference>
<dbReference type="AlphaFoldDB" id="A0A0D8XHJ6"/>
<evidence type="ECO:0000259" key="4">
    <source>
        <dbReference type="SMART" id="SM00875"/>
    </source>
</evidence>
<protein>
    <submittedName>
        <fullName evidence="5">Kelch repeat protein</fullName>
    </submittedName>
</protein>
<dbReference type="SMART" id="SM00875">
    <property type="entry name" value="BACK"/>
    <property type="match status" value="1"/>
</dbReference>
<evidence type="ECO:0000256" key="1">
    <source>
        <dbReference type="ARBA" id="ARBA00022441"/>
    </source>
</evidence>
<evidence type="ECO:0000256" key="3">
    <source>
        <dbReference type="SAM" id="MobiDB-lite"/>
    </source>
</evidence>
<dbReference type="Pfam" id="PF07707">
    <property type="entry name" value="BACK"/>
    <property type="match status" value="1"/>
</dbReference>
<dbReference type="SMART" id="SM00612">
    <property type="entry name" value="Kelch"/>
    <property type="match status" value="6"/>
</dbReference>
<dbReference type="InterPro" id="IPR011705">
    <property type="entry name" value="BACK"/>
</dbReference>
<feature type="domain" description="BACK" evidence="4">
    <location>
        <begin position="110"/>
        <end position="213"/>
    </location>
</feature>
<dbReference type="Proteomes" id="UP000053766">
    <property type="component" value="Unassembled WGS sequence"/>
</dbReference>
<name>A0A0D8XHJ6_DICVI</name>
<dbReference type="OrthoDB" id="5775046at2759"/>
<dbReference type="SUPFAM" id="SSF117281">
    <property type="entry name" value="Kelch motif"/>
    <property type="match status" value="1"/>
</dbReference>
<feature type="compositionally biased region" description="Basic and acidic residues" evidence="3">
    <location>
        <begin position="537"/>
        <end position="549"/>
    </location>
</feature>
<dbReference type="Gene3D" id="2.120.10.80">
    <property type="entry name" value="Kelch-type beta propeller"/>
    <property type="match status" value="2"/>
</dbReference>
<dbReference type="PANTHER" id="PTHR45632">
    <property type="entry name" value="LD33804P"/>
    <property type="match status" value="1"/>
</dbReference>
<dbReference type="InterPro" id="IPR006652">
    <property type="entry name" value="Kelch_1"/>
</dbReference>
<dbReference type="PANTHER" id="PTHR45632:SF30">
    <property type="entry name" value="BTB DOMAIN-CONTAINING PROTEIN"/>
    <property type="match status" value="1"/>
</dbReference>
<gene>
    <name evidence="5" type="ORF">DICVIV_10806</name>
</gene>
<evidence type="ECO:0000313" key="5">
    <source>
        <dbReference type="EMBL" id="KJH43182.1"/>
    </source>
</evidence>
<dbReference type="STRING" id="29172.A0A0D8XHJ6"/>
<accession>A0A0D8XHJ6</accession>
<sequence length="569" mass="65464">MLDDQYFDLILESKDGIVTQWRYSHLQRQCPYLESKATSKNYKDLKMILTLPYSQHLINLLINSNEPLNRKNNWLSLEFALEDMGNDKDFQILKDKIFQYAIRHINISNCLSIWRKLFLLASPFADEALRFVLYNLIRGVFERTICYQFYRLPLEHLKAILDHDKLNVYKEDDVLTVIDAWIEACVGRNDFRNELLGTVRVAGLSAEKRKSLEDRKLVDLLSEKPKREPRDQILMFGGWYNGRTHSRIDLFDEVTYEWRPLCGLSLIHPIAYHGAVVLNNELYLIGGTDGENHFSTVMKLNMKGEWIEVAPMFETRTYISNSCCVLDGMIYVCGGFDVRGVHQRRRNDRLRCVERYDPKLNKWEIITNMNHMRSDCAAVSAGGRLYVSGGFSGLEVQNSVEVYTPLTNTWIEVASMPGPRSGHCMVLYDPHTLFVIGGFDGQERMNTVLSWKIGHLTWGNGPSMKTSRSNFAACMHNGELIVAGGYSSQKTIAGAEKYDGKQWSSLPDLPTNRSAMKIMKLSDFRDFALTKIGTKEEQKKWKEEERKTNVENTRGAIRSRSEGEALNRI</sequence>
<evidence type="ECO:0000256" key="2">
    <source>
        <dbReference type="ARBA" id="ARBA00022737"/>
    </source>
</evidence>
<evidence type="ECO:0000313" key="6">
    <source>
        <dbReference type="Proteomes" id="UP000053766"/>
    </source>
</evidence>
<dbReference type="EMBL" id="KN716584">
    <property type="protein sequence ID" value="KJH43182.1"/>
    <property type="molecule type" value="Genomic_DNA"/>
</dbReference>
<dbReference type="Pfam" id="PF24981">
    <property type="entry name" value="Beta-prop_ATRN-LZTR1"/>
    <property type="match status" value="1"/>
</dbReference>
<feature type="compositionally biased region" description="Basic and acidic residues" evidence="3">
    <location>
        <begin position="559"/>
        <end position="569"/>
    </location>
</feature>
<organism evidence="5 6">
    <name type="scientific">Dictyocaulus viviparus</name>
    <name type="common">Bovine lungworm</name>
    <dbReference type="NCBI Taxonomy" id="29172"/>
    <lineage>
        <taxon>Eukaryota</taxon>
        <taxon>Metazoa</taxon>
        <taxon>Ecdysozoa</taxon>
        <taxon>Nematoda</taxon>
        <taxon>Chromadorea</taxon>
        <taxon>Rhabditida</taxon>
        <taxon>Rhabditina</taxon>
        <taxon>Rhabditomorpha</taxon>
        <taxon>Strongyloidea</taxon>
        <taxon>Metastrongylidae</taxon>
        <taxon>Dictyocaulus</taxon>
    </lineage>
</organism>
<reference evidence="5 6" key="1">
    <citation type="submission" date="2013-11" db="EMBL/GenBank/DDBJ databases">
        <title>Draft genome of the bovine lungworm Dictyocaulus viviparus.</title>
        <authorList>
            <person name="Mitreva M."/>
        </authorList>
    </citation>
    <scope>NUCLEOTIDE SEQUENCE [LARGE SCALE GENOMIC DNA]</scope>
    <source>
        <strain evidence="5 6">HannoverDv2000</strain>
    </source>
</reference>
<dbReference type="PRINTS" id="PR00501">
    <property type="entry name" value="KELCHREPEAT"/>
</dbReference>
<dbReference type="Pfam" id="PF01344">
    <property type="entry name" value="Kelch_1"/>
    <property type="match status" value="1"/>
</dbReference>
<dbReference type="InterPro" id="IPR056737">
    <property type="entry name" value="Beta-prop_ATRN-MKLN-like"/>
</dbReference>